<dbReference type="Proteomes" id="UP000060016">
    <property type="component" value="Chromosome"/>
</dbReference>
<evidence type="ECO:0000313" key="11">
    <source>
        <dbReference type="Proteomes" id="UP000060016"/>
    </source>
</evidence>
<dbReference type="InterPro" id="IPR050556">
    <property type="entry name" value="Type_II_TA_system_RNase"/>
</dbReference>
<comment type="cofactor">
    <cofactor evidence="1 8">
        <name>Mg(2+)</name>
        <dbReference type="ChEBI" id="CHEBI:18420"/>
    </cofactor>
</comment>
<evidence type="ECO:0000313" key="10">
    <source>
        <dbReference type="EMBL" id="AKV59182.1"/>
    </source>
</evidence>
<evidence type="ECO:0000256" key="4">
    <source>
        <dbReference type="ARBA" id="ARBA00022723"/>
    </source>
</evidence>
<dbReference type="Gene3D" id="3.40.50.1010">
    <property type="entry name" value="5'-nuclease"/>
    <property type="match status" value="1"/>
</dbReference>
<keyword evidence="11" id="KW-1185">Reference proteome</keyword>
<comment type="function">
    <text evidence="8">Toxic component of a toxin-antitoxin (TA) system. An RNase.</text>
</comment>
<dbReference type="AlphaFoldDB" id="A0A0K1RCN2"/>
<dbReference type="GO" id="GO:0000287">
    <property type="term" value="F:magnesium ion binding"/>
    <property type="evidence" value="ECO:0007669"/>
    <property type="project" value="UniProtKB-UniRule"/>
</dbReference>
<protein>
    <recommendedName>
        <fullName evidence="8">Ribonuclease VapC</fullName>
        <shortName evidence="8">RNase VapC</shortName>
        <ecNumber evidence="8">3.1.-.-</ecNumber>
    </recommendedName>
    <alternativeName>
        <fullName evidence="8">Toxin VapC</fullName>
    </alternativeName>
</protein>
<evidence type="ECO:0000256" key="5">
    <source>
        <dbReference type="ARBA" id="ARBA00022801"/>
    </source>
</evidence>
<feature type="domain" description="PIN" evidence="9">
    <location>
        <begin position="3"/>
        <end position="124"/>
    </location>
</feature>
<reference evidence="10 11" key="1">
    <citation type="submission" date="2015-08" db="EMBL/GenBank/DDBJ databases">
        <authorList>
            <person name="Babu N.S."/>
            <person name="Beckwith C.J."/>
            <person name="Beseler K.G."/>
            <person name="Brison A."/>
            <person name="Carone J.V."/>
            <person name="Caskin T.P."/>
            <person name="Diamond M."/>
            <person name="Durham M.E."/>
            <person name="Foxe J.M."/>
            <person name="Go M."/>
            <person name="Henderson B.A."/>
            <person name="Jones I.B."/>
            <person name="McGettigan J.A."/>
            <person name="Micheletti S.J."/>
            <person name="Nasrallah M.E."/>
            <person name="Ortiz D."/>
            <person name="Piller C.R."/>
            <person name="Privatt S.R."/>
            <person name="Schneider S.L."/>
            <person name="Sharp S."/>
            <person name="Smith T.C."/>
            <person name="Stanton J.D."/>
            <person name="Ullery H.E."/>
            <person name="Wilson R.J."/>
            <person name="Serrano M.G."/>
            <person name="Buck G."/>
            <person name="Lee V."/>
            <person name="Wang Y."/>
            <person name="Carvalho R."/>
            <person name="Voegtly L."/>
            <person name="Shi R."/>
            <person name="Duckworth R."/>
            <person name="Johnson A."/>
            <person name="Loviza R."/>
            <person name="Walstead R."/>
            <person name="Shah Z."/>
            <person name="Kiflezghi M."/>
            <person name="Wade K."/>
            <person name="Ball S.L."/>
            <person name="Bradley K.W."/>
            <person name="Asai D.J."/>
            <person name="Bowman C.A."/>
            <person name="Russell D.A."/>
            <person name="Pope W.H."/>
            <person name="Jacobs-Sera D."/>
            <person name="Hendrix R.W."/>
            <person name="Hatfull G.F."/>
        </authorList>
    </citation>
    <scope>NUCLEOTIDE SEQUENCE [LARGE SCALE GENOMIC DNA]</scope>
    <source>
        <strain evidence="10 11">PUDD_83A45</strain>
    </source>
</reference>
<dbReference type="GO" id="GO:0016787">
    <property type="term" value="F:hydrolase activity"/>
    <property type="evidence" value="ECO:0007669"/>
    <property type="project" value="UniProtKB-KW"/>
</dbReference>
<keyword evidence="2 8" id="KW-1277">Toxin-antitoxin system</keyword>
<dbReference type="Pfam" id="PF01850">
    <property type="entry name" value="PIN"/>
    <property type="match status" value="1"/>
</dbReference>
<evidence type="ECO:0000256" key="6">
    <source>
        <dbReference type="ARBA" id="ARBA00022842"/>
    </source>
</evidence>
<keyword evidence="4 8" id="KW-0479">Metal-binding</keyword>
<dbReference type="PANTHER" id="PTHR33653">
    <property type="entry name" value="RIBONUCLEASE VAPC2"/>
    <property type="match status" value="1"/>
</dbReference>
<keyword evidence="8" id="KW-0800">Toxin</keyword>
<dbReference type="EMBL" id="CP012342">
    <property type="protein sequence ID" value="AKV59182.1"/>
    <property type="molecule type" value="Genomic_DNA"/>
</dbReference>
<proteinExistence type="inferred from homology"/>
<evidence type="ECO:0000256" key="8">
    <source>
        <dbReference type="HAMAP-Rule" id="MF_00265"/>
    </source>
</evidence>
<organism evidence="10 11">
    <name type="scientific">Corynebacterium riegelii</name>
    <dbReference type="NCBI Taxonomy" id="156976"/>
    <lineage>
        <taxon>Bacteria</taxon>
        <taxon>Bacillati</taxon>
        <taxon>Actinomycetota</taxon>
        <taxon>Actinomycetes</taxon>
        <taxon>Mycobacteriales</taxon>
        <taxon>Corynebacteriaceae</taxon>
        <taxon>Corynebacterium</taxon>
    </lineage>
</organism>
<dbReference type="InterPro" id="IPR029060">
    <property type="entry name" value="PIN-like_dom_sf"/>
</dbReference>
<evidence type="ECO:0000259" key="9">
    <source>
        <dbReference type="Pfam" id="PF01850"/>
    </source>
</evidence>
<gene>
    <name evidence="8" type="primary">vapC</name>
    <name evidence="10" type="ORF">AK829_08475</name>
</gene>
<dbReference type="InterPro" id="IPR002716">
    <property type="entry name" value="PIN_dom"/>
</dbReference>
<dbReference type="RefSeq" id="WP_052205454.1">
    <property type="nucleotide sequence ID" value="NZ_CP012342.1"/>
</dbReference>
<dbReference type="SUPFAM" id="SSF88723">
    <property type="entry name" value="PIN domain-like"/>
    <property type="match status" value="1"/>
</dbReference>
<accession>A0A0K1RCN2</accession>
<evidence type="ECO:0000256" key="7">
    <source>
        <dbReference type="ARBA" id="ARBA00038093"/>
    </source>
</evidence>
<dbReference type="CDD" id="cd09881">
    <property type="entry name" value="PIN_VapC4-5_FitB-like"/>
    <property type="match status" value="1"/>
</dbReference>
<comment type="similarity">
    <text evidence="7 8">Belongs to the PINc/VapC protein family.</text>
</comment>
<dbReference type="GO" id="GO:0004540">
    <property type="term" value="F:RNA nuclease activity"/>
    <property type="evidence" value="ECO:0007669"/>
    <property type="project" value="InterPro"/>
</dbReference>
<feature type="binding site" evidence="8">
    <location>
        <position position="97"/>
    </location>
    <ligand>
        <name>Mg(2+)</name>
        <dbReference type="ChEBI" id="CHEBI:18420"/>
    </ligand>
</feature>
<name>A0A0K1RCN2_9CORY</name>
<dbReference type="HAMAP" id="MF_00265">
    <property type="entry name" value="VapC_Nob1"/>
    <property type="match status" value="1"/>
</dbReference>
<dbReference type="PANTHER" id="PTHR33653:SF1">
    <property type="entry name" value="RIBONUCLEASE VAPC2"/>
    <property type="match status" value="1"/>
</dbReference>
<dbReference type="KEGG" id="crie:AK829_08475"/>
<dbReference type="STRING" id="156976.AK829_08475"/>
<keyword evidence="5 8" id="KW-0378">Hydrolase</keyword>
<sequence length="135" mass="15038">MAYLLDTNVWIDVLRSADENVIRRMSLCSCDDVRLSSVVLGELLVGANKARSHRPLEAVRLLAESYTMIGIDEREAAAYAEIRTQLEANGQPIGPNDLWIAAQASANDLVLVTANTREFQRVPGLEVENWRTELI</sequence>
<feature type="binding site" evidence="8">
    <location>
        <position position="6"/>
    </location>
    <ligand>
        <name>Mg(2+)</name>
        <dbReference type="ChEBI" id="CHEBI:18420"/>
    </ligand>
</feature>
<dbReference type="EC" id="3.1.-.-" evidence="8"/>
<evidence type="ECO:0000256" key="1">
    <source>
        <dbReference type="ARBA" id="ARBA00001946"/>
    </source>
</evidence>
<dbReference type="InterPro" id="IPR022907">
    <property type="entry name" value="VapC_family"/>
</dbReference>
<evidence type="ECO:0000256" key="3">
    <source>
        <dbReference type="ARBA" id="ARBA00022722"/>
    </source>
</evidence>
<keyword evidence="6 8" id="KW-0460">Magnesium</keyword>
<evidence type="ECO:0000256" key="2">
    <source>
        <dbReference type="ARBA" id="ARBA00022649"/>
    </source>
</evidence>
<dbReference type="PATRIC" id="fig|156976.3.peg.1693"/>
<dbReference type="GO" id="GO:0090729">
    <property type="term" value="F:toxin activity"/>
    <property type="evidence" value="ECO:0007669"/>
    <property type="project" value="UniProtKB-KW"/>
</dbReference>
<keyword evidence="3 8" id="KW-0540">Nuclease</keyword>